<protein>
    <submittedName>
        <fullName evidence="2">Uncharacterized protein</fullName>
    </submittedName>
</protein>
<dbReference type="RefSeq" id="WP_319831135.1">
    <property type="nucleotide sequence ID" value="NZ_CP138858.1"/>
</dbReference>
<sequence length="250" mass="28132">MKAYTKFSFHLVASCLSLVGASAESLDATGSYEYVYAQDKLWPSHVELEQDLYSDEGKRLLRAGLPLVLIRAYEDGMLAIVDRAGTFLIAAEGTNFSSLVATHQAESEKAGNFSNFLNQIGRRVFDFDYDENKAVPEAELSRFEAFLICRTSADEETLMTLLYKLEEHKETLEAKNIEPILVFEEFMKNQEFYDFVTTTRIPHPVVVPIFQKGFLQAVYTEREAGHDFLLLAKSGKRLGASSTLDEALAK</sequence>
<evidence type="ECO:0000313" key="2">
    <source>
        <dbReference type="EMBL" id="WPJ94191.1"/>
    </source>
</evidence>
<feature type="signal peptide" evidence="1">
    <location>
        <begin position="1"/>
        <end position="23"/>
    </location>
</feature>
<evidence type="ECO:0000313" key="3">
    <source>
        <dbReference type="Proteomes" id="UP001324993"/>
    </source>
</evidence>
<keyword evidence="3" id="KW-1185">Reference proteome</keyword>
<feature type="chain" id="PRO_5045152010" evidence="1">
    <location>
        <begin position="24"/>
        <end position="250"/>
    </location>
</feature>
<name>A0ABZ0RG54_9BACT</name>
<organism evidence="2 3">
    <name type="scientific">Coraliomargarita algicola</name>
    <dbReference type="NCBI Taxonomy" id="3092156"/>
    <lineage>
        <taxon>Bacteria</taxon>
        <taxon>Pseudomonadati</taxon>
        <taxon>Verrucomicrobiota</taxon>
        <taxon>Opitutia</taxon>
        <taxon>Puniceicoccales</taxon>
        <taxon>Coraliomargaritaceae</taxon>
        <taxon>Coraliomargarita</taxon>
    </lineage>
</organism>
<gene>
    <name evidence="2" type="ORF">SH580_12180</name>
</gene>
<evidence type="ECO:0000256" key="1">
    <source>
        <dbReference type="SAM" id="SignalP"/>
    </source>
</evidence>
<proteinExistence type="predicted"/>
<dbReference type="Proteomes" id="UP001324993">
    <property type="component" value="Chromosome"/>
</dbReference>
<accession>A0ABZ0RG54</accession>
<keyword evidence="1" id="KW-0732">Signal</keyword>
<reference evidence="2 3" key="1">
    <citation type="submission" date="2023-11" db="EMBL/GenBank/DDBJ databases">
        <title>Coraliomargarita sp. nov., isolated from marine algae.</title>
        <authorList>
            <person name="Lee J.K."/>
            <person name="Baek J.H."/>
            <person name="Kim J.M."/>
            <person name="Choi D.G."/>
            <person name="Jeon C.O."/>
        </authorList>
    </citation>
    <scope>NUCLEOTIDE SEQUENCE [LARGE SCALE GENOMIC DNA]</scope>
    <source>
        <strain evidence="2 3">J2-16</strain>
    </source>
</reference>
<dbReference type="EMBL" id="CP138858">
    <property type="protein sequence ID" value="WPJ94191.1"/>
    <property type="molecule type" value="Genomic_DNA"/>
</dbReference>